<name>A0A6A6TBL5_9PLEO</name>
<dbReference type="CDD" id="cd12148">
    <property type="entry name" value="fungal_TF_MHR"/>
    <property type="match status" value="1"/>
</dbReference>
<reference evidence="3" key="1">
    <citation type="journal article" date="2020" name="Stud. Mycol.">
        <title>101 Dothideomycetes genomes: a test case for predicting lifestyles and emergence of pathogens.</title>
        <authorList>
            <person name="Haridas S."/>
            <person name="Albert R."/>
            <person name="Binder M."/>
            <person name="Bloem J."/>
            <person name="Labutti K."/>
            <person name="Salamov A."/>
            <person name="Andreopoulos B."/>
            <person name="Baker S."/>
            <person name="Barry K."/>
            <person name="Bills G."/>
            <person name="Bluhm B."/>
            <person name="Cannon C."/>
            <person name="Castanera R."/>
            <person name="Culley D."/>
            <person name="Daum C."/>
            <person name="Ezra D."/>
            <person name="Gonzalez J."/>
            <person name="Henrissat B."/>
            <person name="Kuo A."/>
            <person name="Liang C."/>
            <person name="Lipzen A."/>
            <person name="Lutzoni F."/>
            <person name="Magnuson J."/>
            <person name="Mondo S."/>
            <person name="Nolan M."/>
            <person name="Ohm R."/>
            <person name="Pangilinan J."/>
            <person name="Park H.-J."/>
            <person name="Ramirez L."/>
            <person name="Alfaro M."/>
            <person name="Sun H."/>
            <person name="Tritt A."/>
            <person name="Yoshinaga Y."/>
            <person name="Zwiers L.-H."/>
            <person name="Turgeon B."/>
            <person name="Goodwin S."/>
            <person name="Spatafora J."/>
            <person name="Crous P."/>
            <person name="Grigoriev I."/>
        </authorList>
    </citation>
    <scope>NUCLEOTIDE SEQUENCE</scope>
    <source>
        <strain evidence="3">CBS 122681</strain>
    </source>
</reference>
<gene>
    <name evidence="3" type="ORF">K491DRAFT_392766</name>
</gene>
<evidence type="ECO:0000256" key="1">
    <source>
        <dbReference type="ARBA" id="ARBA00023242"/>
    </source>
</evidence>
<evidence type="ECO:0000313" key="4">
    <source>
        <dbReference type="Proteomes" id="UP000799324"/>
    </source>
</evidence>
<dbReference type="InterPro" id="IPR036864">
    <property type="entry name" value="Zn2-C6_fun-type_DNA-bd_sf"/>
</dbReference>
<dbReference type="SUPFAM" id="SSF57701">
    <property type="entry name" value="Zn2/Cys6 DNA-binding domain"/>
    <property type="match status" value="1"/>
</dbReference>
<dbReference type="InterPro" id="IPR053175">
    <property type="entry name" value="DHMBA_Reg_Transcription_Factor"/>
</dbReference>
<dbReference type="GO" id="GO:0000981">
    <property type="term" value="F:DNA-binding transcription factor activity, RNA polymerase II-specific"/>
    <property type="evidence" value="ECO:0007669"/>
    <property type="project" value="InterPro"/>
</dbReference>
<dbReference type="PROSITE" id="PS00463">
    <property type="entry name" value="ZN2_CY6_FUNGAL_1"/>
    <property type="match status" value="1"/>
</dbReference>
<protein>
    <recommendedName>
        <fullName evidence="2">Zn(2)-C6 fungal-type domain-containing protein</fullName>
    </recommendedName>
</protein>
<feature type="domain" description="Zn(2)-C6 fungal-type" evidence="2">
    <location>
        <begin position="10"/>
        <end position="38"/>
    </location>
</feature>
<proteinExistence type="predicted"/>
<dbReference type="Proteomes" id="UP000799324">
    <property type="component" value="Unassembled WGS sequence"/>
</dbReference>
<dbReference type="PROSITE" id="PS50048">
    <property type="entry name" value="ZN2_CY6_FUNGAL_2"/>
    <property type="match status" value="1"/>
</dbReference>
<evidence type="ECO:0000313" key="3">
    <source>
        <dbReference type="EMBL" id="KAF2656273.1"/>
    </source>
</evidence>
<dbReference type="Gene3D" id="4.10.240.10">
    <property type="entry name" value="Zn(2)-C6 fungal-type DNA-binding domain"/>
    <property type="match status" value="1"/>
</dbReference>
<dbReference type="GO" id="GO:0008270">
    <property type="term" value="F:zinc ion binding"/>
    <property type="evidence" value="ECO:0007669"/>
    <property type="project" value="InterPro"/>
</dbReference>
<dbReference type="PANTHER" id="PTHR38791">
    <property type="entry name" value="ZN(II)2CYS6 TRANSCRIPTION FACTOR (EUROFUNG)-RELATED-RELATED"/>
    <property type="match status" value="1"/>
</dbReference>
<evidence type="ECO:0000259" key="2">
    <source>
        <dbReference type="PROSITE" id="PS50048"/>
    </source>
</evidence>
<accession>A0A6A6TBL5</accession>
<keyword evidence="4" id="KW-1185">Reference proteome</keyword>
<dbReference type="SMART" id="SM00066">
    <property type="entry name" value="GAL4"/>
    <property type="match status" value="1"/>
</dbReference>
<dbReference type="AlphaFoldDB" id="A0A6A6TBL5"/>
<keyword evidence="1" id="KW-0539">Nucleus</keyword>
<dbReference type="OrthoDB" id="5429770at2759"/>
<dbReference type="Pfam" id="PF00172">
    <property type="entry name" value="Zn_clus"/>
    <property type="match status" value="1"/>
</dbReference>
<dbReference type="InterPro" id="IPR001138">
    <property type="entry name" value="Zn2Cys6_DnaBD"/>
</dbReference>
<dbReference type="EMBL" id="MU004338">
    <property type="protein sequence ID" value="KAF2656273.1"/>
    <property type="molecule type" value="Genomic_DNA"/>
</dbReference>
<sequence length="523" mass="59617">MVYSGRLSRGCERCRQRKVKCDQKKPACEKCTRLNLECPGYRDLQQVMFRDQSASVVERAQKRQLSEQVMQKEEFTKPNLSTNLVECSSSHQLPISPCHAIEASGAAFFFAQYTIFNEPPFTGTFHNWVYESYCTSDSKSFLRLAIEAVGTAGLSNGFFAPHVAKKSREKYGKALSAVNKALDDTAQVYDDSTLLTIILLGIYEMVNLDTWENFDSWFAHVRAATTLMELRGQRQFVRERSGQLFIWIRTQMLTACLQHHERVPTALVNSAKDFASSALRQQWRHRHIASPGSITEISFRLVNLRAAIKDGSITDINVIRQIVTTMNEDLTSWETSLSPSWAYTETDTKDPYVMYLGEKRPGYPNLWIADIWNNWRVLRILVYRYTLRQDGLCTATCQADKVKAHLMIQRYSMDICNSVPCFVGNPRFIALIRPLYAVAVQRHNDEATRRFAIETLRVIDDGMGVRQARLLADTATEKLRSGPSYDTPCQMQVDLSHTTQAVSTERLSVHTDSDSNLLESCFD</sequence>
<dbReference type="CDD" id="cd00067">
    <property type="entry name" value="GAL4"/>
    <property type="match status" value="1"/>
</dbReference>
<organism evidence="3 4">
    <name type="scientific">Lophiostoma macrostomum CBS 122681</name>
    <dbReference type="NCBI Taxonomy" id="1314788"/>
    <lineage>
        <taxon>Eukaryota</taxon>
        <taxon>Fungi</taxon>
        <taxon>Dikarya</taxon>
        <taxon>Ascomycota</taxon>
        <taxon>Pezizomycotina</taxon>
        <taxon>Dothideomycetes</taxon>
        <taxon>Pleosporomycetidae</taxon>
        <taxon>Pleosporales</taxon>
        <taxon>Lophiostomataceae</taxon>
        <taxon>Lophiostoma</taxon>
    </lineage>
</organism>